<reference evidence="1" key="1">
    <citation type="submission" date="2022-12" db="EMBL/GenBank/DDBJ databases">
        <title>Clostridium sp. nov., isolated from industrial wastewater.</title>
        <authorList>
            <person name="Jiayan W."/>
        </authorList>
    </citation>
    <scope>NUCLEOTIDE SEQUENCE</scope>
    <source>
        <strain evidence="1">ZC22-4</strain>
    </source>
</reference>
<sequence length="64" mass="7702">MCNEYKYTIIDKRYLAESLAFLGYKYRKNGYGKDTKFVFAETEQFKQALYELLQLKKKVGKFIK</sequence>
<proteinExistence type="predicted"/>
<evidence type="ECO:0008006" key="3">
    <source>
        <dbReference type="Google" id="ProtNLM"/>
    </source>
</evidence>
<protein>
    <recommendedName>
        <fullName evidence="3">DUF5659 domain-containing protein</fullName>
    </recommendedName>
</protein>
<dbReference type="Proteomes" id="UP001144612">
    <property type="component" value="Unassembled WGS sequence"/>
</dbReference>
<dbReference type="RefSeq" id="WP_268060710.1">
    <property type="nucleotide sequence ID" value="NZ_JAPQFJ010000005.1"/>
</dbReference>
<evidence type="ECO:0000313" key="1">
    <source>
        <dbReference type="EMBL" id="MCY6958296.1"/>
    </source>
</evidence>
<gene>
    <name evidence="1" type="ORF">OW729_06730</name>
</gene>
<dbReference type="EMBL" id="JAPQFJ010000005">
    <property type="protein sequence ID" value="MCY6958296.1"/>
    <property type="molecule type" value="Genomic_DNA"/>
</dbReference>
<comment type="caution">
    <text evidence="1">The sequence shown here is derived from an EMBL/GenBank/DDBJ whole genome shotgun (WGS) entry which is preliminary data.</text>
</comment>
<keyword evidence="2" id="KW-1185">Reference proteome</keyword>
<evidence type="ECO:0000313" key="2">
    <source>
        <dbReference type="Proteomes" id="UP001144612"/>
    </source>
</evidence>
<name>A0ABT4DAQ4_9CLOT</name>
<organism evidence="1 2">
    <name type="scientific">Clostridium brassicae</name>
    <dbReference type="NCBI Taxonomy" id="2999072"/>
    <lineage>
        <taxon>Bacteria</taxon>
        <taxon>Bacillati</taxon>
        <taxon>Bacillota</taxon>
        <taxon>Clostridia</taxon>
        <taxon>Eubacteriales</taxon>
        <taxon>Clostridiaceae</taxon>
        <taxon>Clostridium</taxon>
    </lineage>
</organism>
<accession>A0ABT4DAQ4</accession>